<dbReference type="Proteomes" id="UP000032483">
    <property type="component" value="Unassembled WGS sequence"/>
</dbReference>
<comment type="caution">
    <text evidence="2">The sequence shown here is derived from an EMBL/GenBank/DDBJ whole genome shotgun (WGS) entry which is preliminary data.</text>
</comment>
<dbReference type="RefSeq" id="WP_050006727.1">
    <property type="nucleotide sequence ID" value="NZ_CAUBBA010000089.1"/>
</dbReference>
<feature type="region of interest" description="Disordered" evidence="1">
    <location>
        <begin position="1"/>
        <end position="68"/>
    </location>
</feature>
<protein>
    <submittedName>
        <fullName evidence="2">Uncharacterized protein</fullName>
    </submittedName>
</protein>
<dbReference type="EMBL" id="JXXK01000062">
    <property type="protein sequence ID" value="KJF38238.1"/>
    <property type="molecule type" value="Genomic_DNA"/>
</dbReference>
<feature type="compositionally biased region" description="Low complexity" evidence="1">
    <location>
        <begin position="55"/>
        <end position="68"/>
    </location>
</feature>
<evidence type="ECO:0000313" key="2">
    <source>
        <dbReference type="EMBL" id="KJF38238.1"/>
    </source>
</evidence>
<accession>A0A0D8IXI5</accession>
<organism evidence="2 3">
    <name type="scientific">Ruthenibacterium lactatiformans</name>
    <dbReference type="NCBI Taxonomy" id="1550024"/>
    <lineage>
        <taxon>Bacteria</taxon>
        <taxon>Bacillati</taxon>
        <taxon>Bacillota</taxon>
        <taxon>Clostridia</taxon>
        <taxon>Eubacteriales</taxon>
        <taxon>Oscillospiraceae</taxon>
        <taxon>Ruthenibacterium</taxon>
    </lineage>
</organism>
<keyword evidence="3" id="KW-1185">Reference proteome</keyword>
<proteinExistence type="predicted"/>
<evidence type="ECO:0000256" key="1">
    <source>
        <dbReference type="SAM" id="MobiDB-lite"/>
    </source>
</evidence>
<dbReference type="AlphaFoldDB" id="A0A0D8IXI5"/>
<evidence type="ECO:0000313" key="3">
    <source>
        <dbReference type="Proteomes" id="UP000032483"/>
    </source>
</evidence>
<sequence length="140" mass="14473">MRGGEAGAAKQTAAQGDLAQRNAAPDFARQTQKAEGPHAPVPASPQRDAAEGGQARRSPAPDADAACAQSAQELLQAAARAAVQMLVRTVDDENATLPQRMDAAKTILDRVYGKASQPIEGNGGAAVQVVMSKEVRELMG</sequence>
<dbReference type="GeneID" id="42858668"/>
<gene>
    <name evidence="2" type="ORF">TQ39_19260</name>
</gene>
<name>A0A0D8IXI5_9FIRM</name>
<reference evidence="2" key="1">
    <citation type="submission" date="2015-02" db="EMBL/GenBank/DDBJ databases">
        <title>A novel member of the family Ruminococcaceae isolated from human feces.</title>
        <authorList>
            <person name="Shkoporov A.N."/>
            <person name="Chaplin A.V."/>
            <person name="Motuzova O.V."/>
            <person name="Kafarskaia L.I."/>
            <person name="Khokhlova E.V."/>
            <person name="Efimov B.A."/>
        </authorList>
    </citation>
    <scope>NUCLEOTIDE SEQUENCE [LARGE SCALE GENOMIC DNA]</scope>
    <source>
        <strain evidence="2">585-1</strain>
    </source>
</reference>